<dbReference type="AlphaFoldDB" id="A0A0V1BJY8"/>
<evidence type="ECO:0000313" key="1">
    <source>
        <dbReference type="EMBL" id="KRY37401.1"/>
    </source>
</evidence>
<dbReference type="InParanoid" id="A0A0V1BJY8"/>
<proteinExistence type="predicted"/>
<protein>
    <submittedName>
        <fullName evidence="1">Uncharacterized protein</fullName>
    </submittedName>
</protein>
<gene>
    <name evidence="1" type="ORF">T01_14147</name>
</gene>
<sequence length="219" mass="24912">MNKSSKQMYIYFVCSESQYSVCAIRNILAFRFHPISKKEIVVSIIQIVHFTQRKQDQRKSNFLLVIREASLICLSEKTCSLNDTELRRCIPKLIKNPIAKAEFYPGSRLQARFRFLLSCSVNCHYCMITYLIYQGENAATNIRMRVHTQQLQLGNACRSDKVINIPEMLYLYYLSQIERTYVALVITSNTGGVVAASTAHNITTILACGCSIALTSCRA</sequence>
<keyword evidence="2" id="KW-1185">Reference proteome</keyword>
<accession>A0A0V1BJY8</accession>
<dbReference type="Proteomes" id="UP000054776">
    <property type="component" value="Unassembled WGS sequence"/>
</dbReference>
<organism evidence="1 2">
    <name type="scientific">Trichinella spiralis</name>
    <name type="common">Trichina worm</name>
    <dbReference type="NCBI Taxonomy" id="6334"/>
    <lineage>
        <taxon>Eukaryota</taxon>
        <taxon>Metazoa</taxon>
        <taxon>Ecdysozoa</taxon>
        <taxon>Nematoda</taxon>
        <taxon>Enoplea</taxon>
        <taxon>Dorylaimia</taxon>
        <taxon>Trichinellida</taxon>
        <taxon>Trichinellidae</taxon>
        <taxon>Trichinella</taxon>
    </lineage>
</organism>
<name>A0A0V1BJY8_TRISP</name>
<evidence type="ECO:0000313" key="2">
    <source>
        <dbReference type="Proteomes" id="UP000054776"/>
    </source>
</evidence>
<dbReference type="EMBL" id="JYDH01000034">
    <property type="protein sequence ID" value="KRY37401.1"/>
    <property type="molecule type" value="Genomic_DNA"/>
</dbReference>
<reference evidence="1 2" key="1">
    <citation type="submission" date="2015-01" db="EMBL/GenBank/DDBJ databases">
        <title>Evolution of Trichinella species and genotypes.</title>
        <authorList>
            <person name="Korhonen P.K."/>
            <person name="Edoardo P."/>
            <person name="Giuseppe L.R."/>
            <person name="Gasser R.B."/>
        </authorList>
    </citation>
    <scope>NUCLEOTIDE SEQUENCE [LARGE SCALE GENOMIC DNA]</scope>
    <source>
        <strain evidence="1">ISS3</strain>
    </source>
</reference>
<comment type="caution">
    <text evidence="1">The sequence shown here is derived from an EMBL/GenBank/DDBJ whole genome shotgun (WGS) entry which is preliminary data.</text>
</comment>